<accession>A0ACD2UD40</accession>
<dbReference type="EMBL" id="FXUY01000002">
    <property type="protein sequence ID" value="SMQ30293.1"/>
    <property type="molecule type" value="Genomic_DNA"/>
</dbReference>
<dbReference type="Proteomes" id="UP001158048">
    <property type="component" value="Unassembled WGS sequence"/>
</dbReference>
<organism evidence="1 2">
    <name type="scientific">Pseudomonas helmanticensis</name>
    <dbReference type="NCBI Taxonomy" id="1471381"/>
    <lineage>
        <taxon>Bacteria</taxon>
        <taxon>Pseudomonadati</taxon>
        <taxon>Pseudomonadota</taxon>
        <taxon>Gammaproteobacteria</taxon>
        <taxon>Pseudomonadales</taxon>
        <taxon>Pseudomonadaceae</taxon>
        <taxon>Pseudomonas</taxon>
    </lineage>
</organism>
<reference evidence="1" key="1">
    <citation type="submission" date="2017-05" db="EMBL/GenBank/DDBJ databases">
        <authorList>
            <person name="Varghese N."/>
            <person name="Submissions S."/>
        </authorList>
    </citation>
    <scope>NUCLEOTIDE SEQUENCE</scope>
    <source>
        <strain evidence="1">LMG 28168</strain>
    </source>
</reference>
<sequence>MSTVTESALLAPTPSERFSDALALRHDPRACAALIHNQLDVSFYEGLAMSVSLSTKKLFSLLGVSPAVQRRWKKTQQLTIGESDYAFRQALVIRDALGLFAGNREAAVEWLTQPSISLSGATPVSLLSTFVGMKTVESLIWKIEHGVYP</sequence>
<evidence type="ECO:0000313" key="1">
    <source>
        <dbReference type="EMBL" id="SMQ30293.1"/>
    </source>
</evidence>
<keyword evidence="2" id="KW-1185">Reference proteome</keyword>
<name>A0ACD2UD40_9PSED</name>
<comment type="caution">
    <text evidence="1">The sequence shown here is derived from an EMBL/GenBank/DDBJ whole genome shotgun (WGS) entry which is preliminary data.</text>
</comment>
<evidence type="ECO:0000313" key="2">
    <source>
        <dbReference type="Proteomes" id="UP001158048"/>
    </source>
</evidence>
<gene>
    <name evidence="1" type="ORF">SAMN04488483_5337</name>
</gene>
<proteinExistence type="predicted"/>
<protein>
    <submittedName>
        <fullName evidence="1">Toxin-antitoxin system antitoxin component, TIGR02293 family</fullName>
    </submittedName>
</protein>